<dbReference type="EMBL" id="HF935442">
    <property type="protein sequence ID" value="CCX30577.1"/>
    <property type="molecule type" value="Genomic_DNA"/>
</dbReference>
<sequence length="385" mass="43263">MANTQSTQRRTTPETNPISAGYHNAIPEATTHEPPSYEGSELPPARFKVLPREEEGRETLPQYSCTIHHEAVLERKMELRTPFDRAHRRNWKKVYLVLKGTKLEIHKPKKVPFAKGSLKGDNSMPIGYIPGTLLESYTLQLAQTPLRNSPPRVQTQQFLLSCRTLEIFLDWLELLSAAVDLAPPLEQRTLPRYQTLPRRRRRAQPPQTTLTATTTASAFTPEIIAAQQEIMRQQFPHLLSDPGAANRDSDRDRDAIEPIVSITPTRSSRSTAPVEFVPEGAKWSPRRGLTREANLRLARRCVAELMADAPRISDFVVMDGKRYKILWEQRRIVPEDGEWADVLMGGCSGTKGVKKGLGATGVMEPPGYAEVFGGLSMEAGGRRRR</sequence>
<feature type="domain" description="PH" evidence="2">
    <location>
        <begin position="66"/>
        <end position="180"/>
    </location>
</feature>
<protein>
    <recommendedName>
        <fullName evidence="2">PH domain-containing protein</fullName>
    </recommendedName>
</protein>
<keyword evidence="4" id="KW-1185">Reference proteome</keyword>
<name>U4LGB3_PYROM</name>
<dbReference type="Gene3D" id="2.30.29.30">
    <property type="entry name" value="Pleckstrin-homology domain (PH domain)/Phosphotyrosine-binding domain (PTB)"/>
    <property type="match status" value="1"/>
</dbReference>
<dbReference type="InterPro" id="IPR001849">
    <property type="entry name" value="PH_domain"/>
</dbReference>
<dbReference type="eggNOG" id="ENOG502QUAB">
    <property type="taxonomic scope" value="Eukaryota"/>
</dbReference>
<dbReference type="PANTHER" id="PTHR37283">
    <property type="entry name" value="PH DOMAIN-CONTAINING PROTEIN YHR131C"/>
    <property type="match status" value="1"/>
</dbReference>
<feature type="compositionally biased region" description="Polar residues" evidence="1">
    <location>
        <begin position="1"/>
        <end position="18"/>
    </location>
</feature>
<evidence type="ECO:0000256" key="1">
    <source>
        <dbReference type="SAM" id="MobiDB-lite"/>
    </source>
</evidence>
<dbReference type="Proteomes" id="UP000018144">
    <property type="component" value="Unassembled WGS sequence"/>
</dbReference>
<reference evidence="3 4" key="1">
    <citation type="journal article" date="2013" name="PLoS Genet.">
        <title>The genome and development-dependent transcriptomes of Pyronema confluens: a window into fungal evolution.</title>
        <authorList>
            <person name="Traeger S."/>
            <person name="Altegoer F."/>
            <person name="Freitag M."/>
            <person name="Gabaldon T."/>
            <person name="Kempken F."/>
            <person name="Kumar A."/>
            <person name="Marcet-Houben M."/>
            <person name="Poggeler S."/>
            <person name="Stajich J.E."/>
            <person name="Nowrousian M."/>
        </authorList>
    </citation>
    <scope>NUCLEOTIDE SEQUENCE [LARGE SCALE GENOMIC DNA]</scope>
    <source>
        <strain evidence="4">CBS 100304</strain>
        <tissue evidence="3">Vegetative mycelium</tissue>
    </source>
</reference>
<dbReference type="InterPro" id="IPR011993">
    <property type="entry name" value="PH-like_dom_sf"/>
</dbReference>
<gene>
    <name evidence="3" type="ORF">PCON_08776</name>
</gene>
<dbReference type="OMA" id="EANIRYT"/>
<proteinExistence type="predicted"/>
<organism evidence="3 4">
    <name type="scientific">Pyronema omphalodes (strain CBS 100304)</name>
    <name type="common">Pyronema confluens</name>
    <dbReference type="NCBI Taxonomy" id="1076935"/>
    <lineage>
        <taxon>Eukaryota</taxon>
        <taxon>Fungi</taxon>
        <taxon>Dikarya</taxon>
        <taxon>Ascomycota</taxon>
        <taxon>Pezizomycotina</taxon>
        <taxon>Pezizomycetes</taxon>
        <taxon>Pezizales</taxon>
        <taxon>Pyronemataceae</taxon>
        <taxon>Pyronema</taxon>
    </lineage>
</organism>
<evidence type="ECO:0000313" key="3">
    <source>
        <dbReference type="EMBL" id="CCX30577.1"/>
    </source>
</evidence>
<evidence type="ECO:0000259" key="2">
    <source>
        <dbReference type="PROSITE" id="PS50003"/>
    </source>
</evidence>
<evidence type="ECO:0000313" key="4">
    <source>
        <dbReference type="Proteomes" id="UP000018144"/>
    </source>
</evidence>
<dbReference type="AlphaFoldDB" id="U4LGB3"/>
<feature type="region of interest" description="Disordered" evidence="1">
    <location>
        <begin position="1"/>
        <end position="43"/>
    </location>
</feature>
<dbReference type="SUPFAM" id="SSF50729">
    <property type="entry name" value="PH domain-like"/>
    <property type="match status" value="1"/>
</dbReference>
<dbReference type="PROSITE" id="PS50003">
    <property type="entry name" value="PH_DOMAIN"/>
    <property type="match status" value="1"/>
</dbReference>
<accession>U4LGB3</accession>
<dbReference type="OrthoDB" id="5865767at2759"/>
<dbReference type="PANTHER" id="PTHR37283:SF1">
    <property type="entry name" value="PH DOMAIN-CONTAINING PROTEIN YHR131C"/>
    <property type="match status" value="1"/>
</dbReference>
<dbReference type="STRING" id="1076935.U4LGB3"/>